<dbReference type="OrthoDB" id="1470350at2759"/>
<dbReference type="InterPro" id="IPR002401">
    <property type="entry name" value="Cyt_P450_E_grp-I"/>
</dbReference>
<keyword evidence="8" id="KW-1133">Transmembrane helix</keyword>
<keyword evidence="3 6" id="KW-0349">Heme</keyword>
<dbReference type="GO" id="GO:0005506">
    <property type="term" value="F:iron ion binding"/>
    <property type="evidence" value="ECO:0007669"/>
    <property type="project" value="InterPro"/>
</dbReference>
<dbReference type="SUPFAM" id="SSF48264">
    <property type="entry name" value="Cytochrome P450"/>
    <property type="match status" value="1"/>
</dbReference>
<dbReference type="GO" id="GO:0020037">
    <property type="term" value="F:heme binding"/>
    <property type="evidence" value="ECO:0007669"/>
    <property type="project" value="InterPro"/>
</dbReference>
<dbReference type="PANTHER" id="PTHR24305">
    <property type="entry name" value="CYTOCHROME P450"/>
    <property type="match status" value="1"/>
</dbReference>
<comment type="similarity">
    <text evidence="2">Belongs to the cytochrome P450 family.</text>
</comment>
<comment type="cofactor">
    <cofactor evidence="1 6">
        <name>heme</name>
        <dbReference type="ChEBI" id="CHEBI:30413"/>
    </cofactor>
</comment>
<keyword evidence="4 6" id="KW-0479">Metal-binding</keyword>
<dbReference type="STRING" id="37992.A0A4Z0Z4N1"/>
<dbReference type="Pfam" id="PF00067">
    <property type="entry name" value="p450"/>
    <property type="match status" value="2"/>
</dbReference>
<evidence type="ECO:0008006" key="11">
    <source>
        <dbReference type="Google" id="ProtNLM"/>
    </source>
</evidence>
<dbReference type="InterPro" id="IPR050121">
    <property type="entry name" value="Cytochrome_P450_monoxygenase"/>
</dbReference>
<evidence type="ECO:0000256" key="1">
    <source>
        <dbReference type="ARBA" id="ARBA00001971"/>
    </source>
</evidence>
<evidence type="ECO:0000256" key="6">
    <source>
        <dbReference type="PIRSR" id="PIRSR602401-1"/>
    </source>
</evidence>
<keyword evidence="8" id="KW-0812">Transmembrane</keyword>
<comment type="caution">
    <text evidence="9">The sequence shown here is derived from an EMBL/GenBank/DDBJ whole genome shotgun (WGS) entry which is preliminary data.</text>
</comment>
<organism evidence="9 10">
    <name type="scientific">Xylaria hypoxylon</name>
    <dbReference type="NCBI Taxonomy" id="37992"/>
    <lineage>
        <taxon>Eukaryota</taxon>
        <taxon>Fungi</taxon>
        <taxon>Dikarya</taxon>
        <taxon>Ascomycota</taxon>
        <taxon>Pezizomycotina</taxon>
        <taxon>Sordariomycetes</taxon>
        <taxon>Xylariomycetidae</taxon>
        <taxon>Xylariales</taxon>
        <taxon>Xylariaceae</taxon>
        <taxon>Xylaria</taxon>
    </lineage>
</organism>
<evidence type="ECO:0000256" key="4">
    <source>
        <dbReference type="ARBA" id="ARBA00022723"/>
    </source>
</evidence>
<reference evidence="9 10" key="1">
    <citation type="submission" date="2019-03" db="EMBL/GenBank/DDBJ databases">
        <title>Draft genome sequence of Xylaria hypoxylon DSM 108379, a ubiquitous saprotrophic-parasitic fungi on hardwood.</title>
        <authorList>
            <person name="Buettner E."/>
            <person name="Leonhardt S."/>
            <person name="Gebauer A.M."/>
            <person name="Liers C."/>
            <person name="Hofrichter M."/>
            <person name="Kellner H."/>
        </authorList>
    </citation>
    <scope>NUCLEOTIDE SEQUENCE [LARGE SCALE GENOMIC DNA]</scope>
    <source>
        <strain evidence="9 10">DSM 108379</strain>
    </source>
</reference>
<name>A0A4Z0Z4N1_9PEZI</name>
<evidence type="ECO:0000256" key="8">
    <source>
        <dbReference type="SAM" id="Phobius"/>
    </source>
</evidence>
<gene>
    <name evidence="9" type="ORF">E0Z10_g2188</name>
</gene>
<feature type="transmembrane region" description="Helical" evidence="8">
    <location>
        <begin position="7"/>
        <end position="27"/>
    </location>
</feature>
<evidence type="ECO:0000256" key="7">
    <source>
        <dbReference type="SAM" id="MobiDB-lite"/>
    </source>
</evidence>
<dbReference type="PRINTS" id="PR00463">
    <property type="entry name" value="EP450I"/>
</dbReference>
<sequence length="583" mass="65424">MHLANSSHILVVATTAVLFLAFIYLFIQRVYPCPLANIPYNHAAAKRILGDIPEIAEYTRKGGSFRSWVLGQAHRHNSAITQVFLGPFFKAAVIVSDYREVNDILSHRDAVDFKRGVKVDAFRGILPYAFPAMETFGPDFRTSRILARDLMTPSVLHAVNAPRIYDVACHLLELWRMKSRLAVGSPFDISNDISEFSFDAIVSAAMGLGPQGGDTKHQHEQLAKHARENPSNPSVNVGLASDLPVSFLAVPRSTKLAALCVEEESLRKSFLMPWPRLFHLLNNLRPSVLAARRTLRQYIASQIAQALPGLSDGSRNPQCALDFVIQRELRAAATEARIPKLANPRILDPIYGYLIAGHDTSSGSLLWLIRRLVTHPVEQDRVRESLRVTYPEAWRERRLPTVTELIKAHSPHLDAFIEETMRCDTPVANIMVMTRHDTVVLGHRIPGDTRVFLNLTGASLNQPSVPVAEVDRRATSRVHNAAARENWDSEAPEEFRPERWLRDDSESIPVFDAAAGPGLAFSAGNRGCWGKRLGYLELRIVLALLVWSFKFDISDKFSNWETVDSLVSAPKHCIIRMKEIWYK</sequence>
<evidence type="ECO:0000256" key="5">
    <source>
        <dbReference type="ARBA" id="ARBA00023004"/>
    </source>
</evidence>
<feature type="region of interest" description="Disordered" evidence="7">
    <location>
        <begin position="212"/>
        <end position="235"/>
    </location>
</feature>
<protein>
    <recommendedName>
        <fullName evidence="11">Cytochrome P450</fullName>
    </recommendedName>
</protein>
<keyword evidence="8" id="KW-0472">Membrane</keyword>
<feature type="compositionally biased region" description="Basic and acidic residues" evidence="7">
    <location>
        <begin position="214"/>
        <end position="228"/>
    </location>
</feature>
<evidence type="ECO:0000313" key="10">
    <source>
        <dbReference type="Proteomes" id="UP000297716"/>
    </source>
</evidence>
<dbReference type="Gene3D" id="1.10.630.10">
    <property type="entry name" value="Cytochrome P450"/>
    <property type="match status" value="1"/>
</dbReference>
<evidence type="ECO:0000256" key="3">
    <source>
        <dbReference type="ARBA" id="ARBA00022617"/>
    </source>
</evidence>
<dbReference type="GO" id="GO:0016705">
    <property type="term" value="F:oxidoreductase activity, acting on paired donors, with incorporation or reduction of molecular oxygen"/>
    <property type="evidence" value="ECO:0007669"/>
    <property type="project" value="InterPro"/>
</dbReference>
<dbReference type="PANTHER" id="PTHR24305:SF232">
    <property type="entry name" value="P450, PUTATIVE (EUROFUNG)-RELATED"/>
    <property type="match status" value="1"/>
</dbReference>
<dbReference type="GO" id="GO:0004497">
    <property type="term" value="F:monooxygenase activity"/>
    <property type="evidence" value="ECO:0007669"/>
    <property type="project" value="InterPro"/>
</dbReference>
<keyword evidence="5 6" id="KW-0408">Iron</keyword>
<evidence type="ECO:0000256" key="2">
    <source>
        <dbReference type="ARBA" id="ARBA00010617"/>
    </source>
</evidence>
<keyword evidence="10" id="KW-1185">Reference proteome</keyword>
<dbReference type="EMBL" id="SKBN01000025">
    <property type="protein sequence ID" value="TGJ86621.1"/>
    <property type="molecule type" value="Genomic_DNA"/>
</dbReference>
<feature type="binding site" description="axial binding residue" evidence="6">
    <location>
        <position position="528"/>
    </location>
    <ligand>
        <name>heme</name>
        <dbReference type="ChEBI" id="CHEBI:30413"/>
    </ligand>
    <ligandPart>
        <name>Fe</name>
        <dbReference type="ChEBI" id="CHEBI:18248"/>
    </ligandPart>
</feature>
<evidence type="ECO:0000313" key="9">
    <source>
        <dbReference type="EMBL" id="TGJ86621.1"/>
    </source>
</evidence>
<dbReference type="Proteomes" id="UP000297716">
    <property type="component" value="Unassembled WGS sequence"/>
</dbReference>
<dbReference type="InterPro" id="IPR001128">
    <property type="entry name" value="Cyt_P450"/>
</dbReference>
<accession>A0A4Z0Z4N1</accession>
<dbReference type="AlphaFoldDB" id="A0A4Z0Z4N1"/>
<proteinExistence type="inferred from homology"/>
<dbReference type="PRINTS" id="PR00385">
    <property type="entry name" value="P450"/>
</dbReference>
<dbReference type="InterPro" id="IPR036396">
    <property type="entry name" value="Cyt_P450_sf"/>
</dbReference>